<organism evidence="3 4">
    <name type="scientific">Posidoniimonas corsicana</name>
    <dbReference type="NCBI Taxonomy" id="1938618"/>
    <lineage>
        <taxon>Bacteria</taxon>
        <taxon>Pseudomonadati</taxon>
        <taxon>Planctomycetota</taxon>
        <taxon>Planctomycetia</taxon>
        <taxon>Pirellulales</taxon>
        <taxon>Lacipirellulaceae</taxon>
        <taxon>Posidoniimonas</taxon>
    </lineage>
</organism>
<evidence type="ECO:0008006" key="5">
    <source>
        <dbReference type="Google" id="ProtNLM"/>
    </source>
</evidence>
<gene>
    <name evidence="3" type="ORF">KOR34_00470</name>
</gene>
<evidence type="ECO:0000313" key="4">
    <source>
        <dbReference type="Proteomes" id="UP000316714"/>
    </source>
</evidence>
<dbReference type="EMBL" id="SIHJ01000001">
    <property type="protein sequence ID" value="TWT35160.1"/>
    <property type="molecule type" value="Genomic_DNA"/>
</dbReference>
<proteinExistence type="predicted"/>
<feature type="signal peptide" evidence="2">
    <location>
        <begin position="1"/>
        <end position="30"/>
    </location>
</feature>
<dbReference type="AlphaFoldDB" id="A0A5C5VAX8"/>
<dbReference type="RefSeq" id="WP_146561118.1">
    <property type="nucleotide sequence ID" value="NZ_SIHJ01000001.1"/>
</dbReference>
<accession>A0A5C5VAX8</accession>
<feature type="chain" id="PRO_5022899782" description="DUF3352 domain-containing protein" evidence="2">
    <location>
        <begin position="31"/>
        <end position="618"/>
    </location>
</feature>
<feature type="region of interest" description="Disordered" evidence="1">
    <location>
        <begin position="443"/>
        <end position="475"/>
    </location>
</feature>
<evidence type="ECO:0000256" key="2">
    <source>
        <dbReference type="SAM" id="SignalP"/>
    </source>
</evidence>
<keyword evidence="2" id="KW-0732">Signal</keyword>
<reference evidence="3 4" key="1">
    <citation type="submission" date="2019-02" db="EMBL/GenBank/DDBJ databases">
        <title>Deep-cultivation of Planctomycetes and their phenomic and genomic characterization uncovers novel biology.</title>
        <authorList>
            <person name="Wiegand S."/>
            <person name="Jogler M."/>
            <person name="Boedeker C."/>
            <person name="Pinto D."/>
            <person name="Vollmers J."/>
            <person name="Rivas-Marin E."/>
            <person name="Kohn T."/>
            <person name="Peeters S.H."/>
            <person name="Heuer A."/>
            <person name="Rast P."/>
            <person name="Oberbeckmann S."/>
            <person name="Bunk B."/>
            <person name="Jeske O."/>
            <person name="Meyerdierks A."/>
            <person name="Storesund J.E."/>
            <person name="Kallscheuer N."/>
            <person name="Luecker S."/>
            <person name="Lage O.M."/>
            <person name="Pohl T."/>
            <person name="Merkel B.J."/>
            <person name="Hornburger P."/>
            <person name="Mueller R.-W."/>
            <person name="Bruemmer F."/>
            <person name="Labrenz M."/>
            <person name="Spormann A.M."/>
            <person name="Op Den Camp H."/>
            <person name="Overmann J."/>
            <person name="Amann R."/>
            <person name="Jetten M.S.M."/>
            <person name="Mascher T."/>
            <person name="Medema M.H."/>
            <person name="Devos D.P."/>
            <person name="Kaster A.-K."/>
            <person name="Ovreas L."/>
            <person name="Rohde M."/>
            <person name="Galperin M.Y."/>
            <person name="Jogler C."/>
        </authorList>
    </citation>
    <scope>NUCLEOTIDE SEQUENCE [LARGE SCALE GENOMIC DNA]</scope>
    <source>
        <strain evidence="3 4">KOR34</strain>
    </source>
</reference>
<comment type="caution">
    <text evidence="3">The sequence shown here is derived from an EMBL/GenBank/DDBJ whole genome shotgun (WGS) entry which is preliminary data.</text>
</comment>
<protein>
    <recommendedName>
        <fullName evidence="5">DUF3352 domain-containing protein</fullName>
    </recommendedName>
</protein>
<dbReference type="OrthoDB" id="253793at2"/>
<keyword evidence="4" id="KW-1185">Reference proteome</keyword>
<name>A0A5C5VAX8_9BACT</name>
<sequence precursor="true">MPLIQPQSKLRGFAAGLVCLTFLASPVATKAERPTAMSLFPAEAVLFVRTVDAGQLVDRVQQTAIAQMASDPALEPFVGSLRDSARDAYAENAEGLLGVNFDELTSLPQGEVAFAIVERREEEPAVLLLADFEDRVDIAQTLLERAKEKVEEDGGLVSEEQLRADKAVTLRDKNDSKKIVGVVRREGVFVAATDPAVLSSVLDRWDGFTPPPATAEEEEDPAPVRYTETLDHNKAFATSLKECLAGREEPPQAIAFVDPIGLVRATGGRQTGVRVALAALPALGVDAFEGISAAAWLANETWDTLIRGHVLIDNPRAGVAGVLRLKSGDTAPPDCVPATIQNYRTLYVDPQQIFDDVEAIVDRFTYAGMFRERVKQNFSDNVGVDLPSELLPVLTGRLSTLTAFEPDAQSPANHTMVVLGVTDEKQAQELLDKAVKAQEGDVNRTPTKKTHGEFTYYGPPEGAEQQEDGDRRRGPRRAIRPVAAVFNGSLVLGNSEEVLKKMMAASEGTEPRLKDSIEFKLVQSRVRRLAGPNEVGMLSYEDPEASLRHWHAMASKQENREWLGERNQPFMAAMSRALEAGELPPVEDLLRYATPSGALLYDSNTGLHYLAFRFKVSN</sequence>
<evidence type="ECO:0000313" key="3">
    <source>
        <dbReference type="EMBL" id="TWT35160.1"/>
    </source>
</evidence>
<dbReference type="Proteomes" id="UP000316714">
    <property type="component" value="Unassembled WGS sequence"/>
</dbReference>
<evidence type="ECO:0000256" key="1">
    <source>
        <dbReference type="SAM" id="MobiDB-lite"/>
    </source>
</evidence>